<dbReference type="EMBL" id="NKHU02000023">
    <property type="protein sequence ID" value="RHZ64420.1"/>
    <property type="molecule type" value="Genomic_DNA"/>
</dbReference>
<dbReference type="GeneID" id="38124534"/>
<evidence type="ECO:0000313" key="2">
    <source>
        <dbReference type="Proteomes" id="UP000215305"/>
    </source>
</evidence>
<accession>A0A397HUZ9</accession>
<gene>
    <name evidence="1" type="ORF">CDV56_102560</name>
</gene>
<protein>
    <submittedName>
        <fullName evidence="1">Uncharacterized protein</fullName>
    </submittedName>
</protein>
<comment type="caution">
    <text evidence="1">The sequence shown here is derived from an EMBL/GenBank/DDBJ whole genome shotgun (WGS) entry which is preliminary data.</text>
</comment>
<organism evidence="1 2">
    <name type="scientific">Aspergillus thermomutatus</name>
    <name type="common">Neosartorya pseudofischeri</name>
    <dbReference type="NCBI Taxonomy" id="41047"/>
    <lineage>
        <taxon>Eukaryota</taxon>
        <taxon>Fungi</taxon>
        <taxon>Dikarya</taxon>
        <taxon>Ascomycota</taxon>
        <taxon>Pezizomycotina</taxon>
        <taxon>Eurotiomycetes</taxon>
        <taxon>Eurotiomycetidae</taxon>
        <taxon>Eurotiales</taxon>
        <taxon>Aspergillaceae</taxon>
        <taxon>Aspergillus</taxon>
        <taxon>Aspergillus subgen. Fumigati</taxon>
    </lineage>
</organism>
<dbReference type="Proteomes" id="UP000215305">
    <property type="component" value="Unassembled WGS sequence"/>
</dbReference>
<dbReference type="RefSeq" id="XP_026617469.1">
    <property type="nucleotide sequence ID" value="XM_026756179.1"/>
</dbReference>
<keyword evidence="2" id="KW-1185">Reference proteome</keyword>
<name>A0A397HUZ9_ASPTH</name>
<proteinExistence type="predicted"/>
<evidence type="ECO:0000313" key="1">
    <source>
        <dbReference type="EMBL" id="RHZ64420.1"/>
    </source>
</evidence>
<sequence length="128" mass="14183">MSPKVASLAKKGKFLANRATQKVKRDFARFGIRGCVLDVVEQTLHDILAEVPSSGPTDHNTVRKYFGLKDTQSSHEATKVNKLWEILTAHLGEGEVNEFYVSRCRLNDLLEERRAGFIVGGVGRTAAL</sequence>
<dbReference type="AlphaFoldDB" id="A0A397HUZ9"/>
<dbReference type="VEuPathDB" id="FungiDB:CDV56_102560"/>
<reference evidence="1" key="1">
    <citation type="submission" date="2018-08" db="EMBL/GenBank/DDBJ databases">
        <title>Draft genome sequence of azole-resistant Aspergillus thermomutatus (Neosartorya pseudofischeri) strain HMR AF 39, isolated from a human nasal aspirate.</title>
        <authorList>
            <person name="Parent-Michaud M."/>
            <person name="Dufresne P.J."/>
            <person name="Fournier E."/>
            <person name="Martineau C."/>
            <person name="Moreira S."/>
            <person name="Perkins V."/>
            <person name="De Repentigny L."/>
            <person name="Dufresne S.F."/>
        </authorList>
    </citation>
    <scope>NUCLEOTIDE SEQUENCE [LARGE SCALE GENOMIC DNA]</scope>
    <source>
        <strain evidence="1">HMR AF 39</strain>
    </source>
</reference>